<dbReference type="InterPro" id="IPR050204">
    <property type="entry name" value="AraC_XylS_family_regulators"/>
</dbReference>
<dbReference type="PROSITE" id="PS01124">
    <property type="entry name" value="HTH_ARAC_FAMILY_2"/>
    <property type="match status" value="1"/>
</dbReference>
<dbReference type="SUPFAM" id="SSF51215">
    <property type="entry name" value="Regulatory protein AraC"/>
    <property type="match status" value="1"/>
</dbReference>
<dbReference type="SMART" id="SM00342">
    <property type="entry name" value="HTH_ARAC"/>
    <property type="match status" value="1"/>
</dbReference>
<dbReference type="EMBL" id="JACIGK010000010">
    <property type="protein sequence ID" value="MBB4265968.1"/>
    <property type="molecule type" value="Genomic_DNA"/>
</dbReference>
<dbReference type="GO" id="GO:0003700">
    <property type="term" value="F:DNA-binding transcription factor activity"/>
    <property type="evidence" value="ECO:0007669"/>
    <property type="project" value="InterPro"/>
</dbReference>
<feature type="domain" description="HTH araC/xylS-type" evidence="5">
    <location>
        <begin position="191"/>
        <end position="288"/>
    </location>
</feature>
<keyword evidence="1" id="KW-0805">Transcription regulation</keyword>
<name>A0A7W6W9N1_9PROT</name>
<keyword evidence="7" id="KW-1185">Reference proteome</keyword>
<organism evidence="6 7">
    <name type="scientific">Roseospira visakhapatnamensis</name>
    <dbReference type="NCBI Taxonomy" id="390880"/>
    <lineage>
        <taxon>Bacteria</taxon>
        <taxon>Pseudomonadati</taxon>
        <taxon>Pseudomonadota</taxon>
        <taxon>Alphaproteobacteria</taxon>
        <taxon>Rhodospirillales</taxon>
        <taxon>Rhodospirillaceae</taxon>
        <taxon>Roseospira</taxon>
    </lineage>
</organism>
<dbReference type="PANTHER" id="PTHR46796:SF2">
    <property type="entry name" value="TRANSCRIPTIONAL REGULATORY PROTEIN"/>
    <property type="match status" value="1"/>
</dbReference>
<dbReference type="AlphaFoldDB" id="A0A7W6W9N1"/>
<evidence type="ECO:0000313" key="6">
    <source>
        <dbReference type="EMBL" id="MBB4265968.1"/>
    </source>
</evidence>
<reference evidence="6 7" key="1">
    <citation type="submission" date="2020-08" db="EMBL/GenBank/DDBJ databases">
        <title>Genome sequencing of Purple Non-Sulfur Bacteria from various extreme environments.</title>
        <authorList>
            <person name="Mayer M."/>
        </authorList>
    </citation>
    <scope>NUCLEOTIDE SEQUENCE [LARGE SCALE GENOMIC DNA]</scope>
    <source>
        <strain evidence="6 7">JA131</strain>
    </source>
</reference>
<protein>
    <submittedName>
        <fullName evidence="6">AraC-like DNA-binding protein</fullName>
    </submittedName>
</protein>
<dbReference type="Proteomes" id="UP000554286">
    <property type="component" value="Unassembled WGS sequence"/>
</dbReference>
<accession>A0A7W6W9N1</accession>
<keyword evidence="3" id="KW-0804">Transcription</keyword>
<dbReference type="Pfam" id="PF12833">
    <property type="entry name" value="HTH_18"/>
    <property type="match status" value="1"/>
</dbReference>
<dbReference type="Gene3D" id="1.10.10.60">
    <property type="entry name" value="Homeodomain-like"/>
    <property type="match status" value="1"/>
</dbReference>
<comment type="caution">
    <text evidence="6">The sequence shown here is derived from an EMBL/GenBank/DDBJ whole genome shotgun (WGS) entry which is preliminary data.</text>
</comment>
<dbReference type="InterPro" id="IPR037923">
    <property type="entry name" value="HTH-like"/>
</dbReference>
<keyword evidence="2 6" id="KW-0238">DNA-binding</keyword>
<evidence type="ECO:0000259" key="5">
    <source>
        <dbReference type="PROSITE" id="PS01124"/>
    </source>
</evidence>
<dbReference type="InterPro" id="IPR018060">
    <property type="entry name" value="HTH_AraC"/>
</dbReference>
<dbReference type="InterPro" id="IPR003313">
    <property type="entry name" value="AraC-bd"/>
</dbReference>
<evidence type="ECO:0000256" key="2">
    <source>
        <dbReference type="ARBA" id="ARBA00023125"/>
    </source>
</evidence>
<sequence length="343" mass="37197">MNRAFDGGLERSCRARPGAVRPGGGDWVRQTADGDGLLRLEAFFAGHAYDPHRHDTYAIGLTDGGVQCFTYRGAHRTSAPGTLMVLHPDERHDGEAGAAAGFRYRMIYVPPHRIAVALAGRARALPFARAALTRDRRLRRAVAPALADMARPLEELEADQVTQEVAEALLSLDPSAATGRTRGASCPASVERARQILDAHCDRVVTSAELEAATGLDRYTLARQFRAMLGTSPYRYLTLRRLDRARTALLGGESLAGAACAAGFADQSHMTRHFTRTVGISPGRWLALTNATRHDPSLDDPSLDDPVVATPSPHQRVPEHGPQTENQEQRRQGQPLAHQIGDG</sequence>
<feature type="region of interest" description="Disordered" evidence="4">
    <location>
        <begin position="292"/>
        <end position="343"/>
    </location>
</feature>
<dbReference type="RefSeq" id="WP_184043878.1">
    <property type="nucleotide sequence ID" value="NZ_JACIGK010000010.1"/>
</dbReference>
<dbReference type="GO" id="GO:0043565">
    <property type="term" value="F:sequence-specific DNA binding"/>
    <property type="evidence" value="ECO:0007669"/>
    <property type="project" value="InterPro"/>
</dbReference>
<dbReference type="Pfam" id="PF02311">
    <property type="entry name" value="AraC_binding"/>
    <property type="match status" value="1"/>
</dbReference>
<gene>
    <name evidence="6" type="ORF">GGD89_001594</name>
</gene>
<dbReference type="PANTHER" id="PTHR46796">
    <property type="entry name" value="HTH-TYPE TRANSCRIPTIONAL ACTIVATOR RHAS-RELATED"/>
    <property type="match status" value="1"/>
</dbReference>
<evidence type="ECO:0000256" key="4">
    <source>
        <dbReference type="SAM" id="MobiDB-lite"/>
    </source>
</evidence>
<proteinExistence type="predicted"/>
<dbReference type="SUPFAM" id="SSF46689">
    <property type="entry name" value="Homeodomain-like"/>
    <property type="match status" value="2"/>
</dbReference>
<evidence type="ECO:0000256" key="1">
    <source>
        <dbReference type="ARBA" id="ARBA00023015"/>
    </source>
</evidence>
<evidence type="ECO:0000256" key="3">
    <source>
        <dbReference type="ARBA" id="ARBA00023163"/>
    </source>
</evidence>
<dbReference type="InterPro" id="IPR009057">
    <property type="entry name" value="Homeodomain-like_sf"/>
</dbReference>
<evidence type="ECO:0000313" key="7">
    <source>
        <dbReference type="Proteomes" id="UP000554286"/>
    </source>
</evidence>